<dbReference type="PANTHER" id="PTHR33223">
    <property type="entry name" value="CCHC-TYPE DOMAIN-CONTAINING PROTEIN"/>
    <property type="match status" value="1"/>
</dbReference>
<organism evidence="3 4">
    <name type="scientific">Linum trigynum</name>
    <dbReference type="NCBI Taxonomy" id="586398"/>
    <lineage>
        <taxon>Eukaryota</taxon>
        <taxon>Viridiplantae</taxon>
        <taxon>Streptophyta</taxon>
        <taxon>Embryophyta</taxon>
        <taxon>Tracheophyta</taxon>
        <taxon>Spermatophyta</taxon>
        <taxon>Magnoliopsida</taxon>
        <taxon>eudicotyledons</taxon>
        <taxon>Gunneridae</taxon>
        <taxon>Pentapetalae</taxon>
        <taxon>rosids</taxon>
        <taxon>fabids</taxon>
        <taxon>Malpighiales</taxon>
        <taxon>Linaceae</taxon>
        <taxon>Linum</taxon>
    </lineage>
</organism>
<reference evidence="3 4" key="1">
    <citation type="submission" date="2024-04" db="EMBL/GenBank/DDBJ databases">
        <authorList>
            <person name="Fracassetti M."/>
        </authorList>
    </citation>
    <scope>NUCLEOTIDE SEQUENCE [LARGE SCALE GENOMIC DNA]</scope>
</reference>
<name>A0AAV2GNT6_9ROSI</name>
<dbReference type="Pfam" id="PF03732">
    <property type="entry name" value="Retrotrans_gag"/>
    <property type="match status" value="1"/>
</dbReference>
<evidence type="ECO:0000313" key="3">
    <source>
        <dbReference type="EMBL" id="CAL1411942.1"/>
    </source>
</evidence>
<feature type="compositionally biased region" description="Polar residues" evidence="1">
    <location>
        <begin position="220"/>
        <end position="231"/>
    </location>
</feature>
<evidence type="ECO:0000259" key="2">
    <source>
        <dbReference type="Pfam" id="PF03732"/>
    </source>
</evidence>
<gene>
    <name evidence="3" type="ORF">LTRI10_LOCUS51270</name>
</gene>
<protein>
    <recommendedName>
        <fullName evidence="2">Retrotransposon gag domain-containing protein</fullName>
    </recommendedName>
</protein>
<dbReference type="InterPro" id="IPR005162">
    <property type="entry name" value="Retrotrans_gag_dom"/>
</dbReference>
<dbReference type="PANTHER" id="PTHR33223:SF11">
    <property type="entry name" value="ELEMENT PROTEIN, PUTATIVE-RELATED"/>
    <property type="match status" value="1"/>
</dbReference>
<dbReference type="Proteomes" id="UP001497516">
    <property type="component" value="Chromosome 9"/>
</dbReference>
<evidence type="ECO:0000313" key="4">
    <source>
        <dbReference type="Proteomes" id="UP001497516"/>
    </source>
</evidence>
<feature type="domain" description="Retrotransposon gag" evidence="2">
    <location>
        <begin position="2"/>
        <end position="81"/>
    </location>
</feature>
<keyword evidence="4" id="KW-1185">Reference proteome</keyword>
<evidence type="ECO:0000256" key="1">
    <source>
        <dbReference type="SAM" id="MobiDB-lite"/>
    </source>
</evidence>
<dbReference type="AlphaFoldDB" id="A0AAV2GNT6"/>
<accession>A0AAV2GNT6</accession>
<dbReference type="EMBL" id="OZ034822">
    <property type="protein sequence ID" value="CAL1411942.1"/>
    <property type="molecule type" value="Genomic_DNA"/>
</dbReference>
<feature type="region of interest" description="Disordered" evidence="1">
    <location>
        <begin position="220"/>
        <end position="249"/>
    </location>
</feature>
<sequence length="264" mass="30108">MWLDNRPPGSITTFTDLANKFLTSYHPPSKIADLQKEITHFSQEEDETIRDAWERYSGLFLKCPNHGFNDAFKVDTFYRSLFLEHKQLIDSVFGGNMLTKTPPQLNSLYEEMAEQGYDWGSARRSRRAPGRGVHRVDTQSSDLVQVVTKLVTTIDRNIMVPDTGQQQAMYCHWYESSHHPIEVCQAMRESTTPQDQLDFNGSARRFDPYNNAYNEGWSHQPNFSWSGSSNPKPLGLQRPPRLQKTVVPGPPRPVLAAAIAYLSS</sequence>
<proteinExistence type="predicted"/>